<evidence type="ECO:0000256" key="1">
    <source>
        <dbReference type="ARBA" id="ARBA00023015"/>
    </source>
</evidence>
<reference evidence="7" key="1">
    <citation type="journal article" date="2022" name="Front. Microbiol.">
        <title>New perspectives on an old grouping: The genomic and phenotypic variability of Oxalobacter formigenes and the implications for calcium oxalate stone prevention.</title>
        <authorList>
            <person name="Chmiel J.A."/>
            <person name="Carr C."/>
            <person name="Stuivenberg G.A."/>
            <person name="Venema R."/>
            <person name="Chanyi R.M."/>
            <person name="Al K.F."/>
            <person name="Giguere D."/>
            <person name="Say H."/>
            <person name="Akouris P.P."/>
            <person name="Dominguez Romero S.A."/>
            <person name="Kwong A."/>
            <person name="Tai V."/>
            <person name="Koval S.F."/>
            <person name="Razvi H."/>
            <person name="Bjazevic J."/>
            <person name="Burton J.P."/>
        </authorList>
    </citation>
    <scope>NUCLEOTIDE SEQUENCE</scope>
    <source>
        <strain evidence="7">WoOx3</strain>
    </source>
</reference>
<dbReference type="PROSITE" id="PS50977">
    <property type="entry name" value="HTH_TETR_2"/>
    <property type="match status" value="1"/>
</dbReference>
<feature type="region of interest" description="Disordered" evidence="5">
    <location>
        <begin position="1"/>
        <end position="21"/>
    </location>
</feature>
<dbReference type="InterPro" id="IPR036271">
    <property type="entry name" value="Tet_transcr_reg_TetR-rel_C_sf"/>
</dbReference>
<dbReference type="PANTHER" id="PTHR47506">
    <property type="entry name" value="TRANSCRIPTIONAL REGULATORY PROTEIN"/>
    <property type="match status" value="1"/>
</dbReference>
<accession>A0A9E9M1D2</accession>
<evidence type="ECO:0000256" key="2">
    <source>
        <dbReference type="ARBA" id="ARBA00023125"/>
    </source>
</evidence>
<dbReference type="SUPFAM" id="SSF46689">
    <property type="entry name" value="Homeodomain-like"/>
    <property type="match status" value="1"/>
</dbReference>
<evidence type="ECO:0000259" key="6">
    <source>
        <dbReference type="PROSITE" id="PS50977"/>
    </source>
</evidence>
<evidence type="ECO:0000256" key="3">
    <source>
        <dbReference type="ARBA" id="ARBA00023163"/>
    </source>
</evidence>
<dbReference type="InterPro" id="IPR011075">
    <property type="entry name" value="TetR_C"/>
</dbReference>
<dbReference type="PRINTS" id="PR00455">
    <property type="entry name" value="HTHTETR"/>
</dbReference>
<dbReference type="EMBL" id="CP098242">
    <property type="protein sequence ID" value="WAW11364.1"/>
    <property type="molecule type" value="Genomic_DNA"/>
</dbReference>
<dbReference type="PANTHER" id="PTHR47506:SF6">
    <property type="entry name" value="HTH-TYPE TRANSCRIPTIONAL REPRESSOR NEMR"/>
    <property type="match status" value="1"/>
</dbReference>
<proteinExistence type="predicted"/>
<keyword evidence="1" id="KW-0805">Transcription regulation</keyword>
<dbReference type="Gene3D" id="1.10.357.10">
    <property type="entry name" value="Tetracycline Repressor, domain 2"/>
    <property type="match status" value="1"/>
</dbReference>
<dbReference type="KEGG" id="ovb:NB640_00045"/>
<evidence type="ECO:0000256" key="5">
    <source>
        <dbReference type="SAM" id="MobiDB-lite"/>
    </source>
</evidence>
<evidence type="ECO:0000313" key="7">
    <source>
        <dbReference type="EMBL" id="WAW11364.1"/>
    </source>
</evidence>
<dbReference type="AlphaFoldDB" id="A0A9E9M1D2"/>
<keyword evidence="2 4" id="KW-0238">DNA-binding</keyword>
<feature type="domain" description="HTH tetR-type" evidence="6">
    <location>
        <begin position="21"/>
        <end position="81"/>
    </location>
</feature>
<dbReference type="Pfam" id="PF16925">
    <property type="entry name" value="TetR_C_13"/>
    <property type="match status" value="1"/>
</dbReference>
<sequence>MQYDTPVPKRRGRPPKQPKPLQTRDLLLRTGLEIVTEKGFSASGLDEILKQAGVPKGSFYYYFKSKEAFGLELIRQYGDFFAHKLEKHFSHTANTPMARLQAFVEDAREGMAKYRFRRGCLVGKLGQEIPVLPDSFREGLTAIFADWKARVAAVLLAAQEAGEISPHVDCVRMAAFFWTGWEGAVLQAGLEQSVAPLDLFTQTFFDGLKKV</sequence>
<evidence type="ECO:0000313" key="8">
    <source>
        <dbReference type="Proteomes" id="UP001156215"/>
    </source>
</evidence>
<dbReference type="InterPro" id="IPR001647">
    <property type="entry name" value="HTH_TetR"/>
</dbReference>
<dbReference type="Pfam" id="PF00440">
    <property type="entry name" value="TetR_N"/>
    <property type="match status" value="1"/>
</dbReference>
<dbReference type="Proteomes" id="UP001156215">
    <property type="component" value="Chromosome"/>
</dbReference>
<dbReference type="GO" id="GO:0003677">
    <property type="term" value="F:DNA binding"/>
    <property type="evidence" value="ECO:0007669"/>
    <property type="project" value="UniProtKB-UniRule"/>
</dbReference>
<organism evidence="7 8">
    <name type="scientific">Oxalobacter vibrioformis</name>
    <dbReference type="NCBI Taxonomy" id="933080"/>
    <lineage>
        <taxon>Bacteria</taxon>
        <taxon>Pseudomonadati</taxon>
        <taxon>Pseudomonadota</taxon>
        <taxon>Betaproteobacteria</taxon>
        <taxon>Burkholderiales</taxon>
        <taxon>Oxalobacteraceae</taxon>
        <taxon>Oxalobacter</taxon>
    </lineage>
</organism>
<dbReference type="RefSeq" id="WP_269310463.1">
    <property type="nucleotide sequence ID" value="NZ_CP098242.1"/>
</dbReference>
<name>A0A9E9M1D2_9BURK</name>
<dbReference type="InterPro" id="IPR009057">
    <property type="entry name" value="Homeodomain-like_sf"/>
</dbReference>
<protein>
    <submittedName>
        <fullName evidence="7">TetR/AcrR family transcriptional regulator</fullName>
    </submittedName>
</protein>
<feature type="DNA-binding region" description="H-T-H motif" evidence="4">
    <location>
        <begin position="44"/>
        <end position="63"/>
    </location>
</feature>
<keyword evidence="3" id="KW-0804">Transcription</keyword>
<dbReference type="SUPFAM" id="SSF48498">
    <property type="entry name" value="Tetracyclin repressor-like, C-terminal domain"/>
    <property type="match status" value="1"/>
</dbReference>
<evidence type="ECO:0000256" key="4">
    <source>
        <dbReference type="PROSITE-ProRule" id="PRU00335"/>
    </source>
</evidence>
<gene>
    <name evidence="7" type="ORF">NB640_00045</name>
</gene>
<keyword evidence="8" id="KW-1185">Reference proteome</keyword>